<dbReference type="PANTHER" id="PTHR37804:SF1">
    <property type="entry name" value="CDAA REGULATORY PROTEIN CDAR"/>
    <property type="match status" value="1"/>
</dbReference>
<dbReference type="InterPro" id="IPR053154">
    <property type="entry name" value="c-di-AMP_regulator"/>
</dbReference>
<dbReference type="AlphaFoldDB" id="A0A8J3F0S8"/>
<organism evidence="1 2">
    <name type="scientific">Gottfriedia solisilvae</name>
    <dbReference type="NCBI Taxonomy" id="1516104"/>
    <lineage>
        <taxon>Bacteria</taxon>
        <taxon>Bacillati</taxon>
        <taxon>Bacillota</taxon>
        <taxon>Bacilli</taxon>
        <taxon>Bacillales</taxon>
        <taxon>Bacillaceae</taxon>
        <taxon>Gottfriedia</taxon>
    </lineage>
</organism>
<dbReference type="Gene3D" id="2.170.120.30">
    <property type="match status" value="2"/>
</dbReference>
<sequence>MDNFMDNRWILRGIALLVTLLLFMSVNLVPQSSSSNIIDLPMMNKKELLRDIPVTPIYDQENLIVNGIPKTVSVQLDGPNSIVKTAEMKRDFEVYIDLTSYALGTYEVPLKVRNLSEKIKATIKPRTVTVTIKEKVEKVVSIKAVYLNENKIKHGYKAEDAIIKPNEIKIVGSAEEVAQVSYARVDIDVSDANQTFSQVLPVKLYNKKGTQLTISSVPKNVEVTVPIVSQSAYFPIEIIENGTLQDGLKLKSMITNTDEVKVYASEDWLNNFSGPIQVPVDLSSFDKSGTYEITVPTPDGAFKVDPSTVEVVVELAEETEQKFSDIPIQFTGENDNFTYKILKPSSGKVTVSARGFEEDLNAIDPKDIIITAKVSGLEAGTHEVTLSISAPKGVIYRLNYDTVTVEMTDKNTAESDKDTEIVGQSSN</sequence>
<keyword evidence="2" id="KW-1185">Reference proteome</keyword>
<proteinExistence type="predicted"/>
<protein>
    <recommendedName>
        <fullName evidence="3">YbbR-like domain-containing protein</fullName>
    </recommendedName>
</protein>
<dbReference type="Gene3D" id="2.170.120.40">
    <property type="entry name" value="YbbR-like domain"/>
    <property type="match status" value="2"/>
</dbReference>
<evidence type="ECO:0000313" key="1">
    <source>
        <dbReference type="EMBL" id="GGI18230.1"/>
    </source>
</evidence>
<dbReference type="OrthoDB" id="2960905at2"/>
<evidence type="ECO:0000313" key="2">
    <source>
        <dbReference type="Proteomes" id="UP000626244"/>
    </source>
</evidence>
<reference evidence="2" key="1">
    <citation type="journal article" date="2019" name="Int. J. Syst. Evol. Microbiol.">
        <title>The Global Catalogue of Microorganisms (GCM) 10K type strain sequencing project: providing services to taxonomists for standard genome sequencing and annotation.</title>
        <authorList>
            <consortium name="The Broad Institute Genomics Platform"/>
            <consortium name="The Broad Institute Genome Sequencing Center for Infectious Disease"/>
            <person name="Wu L."/>
            <person name="Ma J."/>
        </authorList>
    </citation>
    <scope>NUCLEOTIDE SEQUENCE [LARGE SCALE GENOMIC DNA]</scope>
    <source>
        <strain evidence="2">CGMCC 1.14993</strain>
    </source>
</reference>
<accession>A0A8J3F0S8</accession>
<dbReference type="Pfam" id="PF07949">
    <property type="entry name" value="YbbR"/>
    <property type="match status" value="3"/>
</dbReference>
<gene>
    <name evidence="1" type="ORF">GCM10007380_41880</name>
</gene>
<comment type="caution">
    <text evidence="1">The sequence shown here is derived from an EMBL/GenBank/DDBJ whole genome shotgun (WGS) entry which is preliminary data.</text>
</comment>
<dbReference type="EMBL" id="BMHB01000006">
    <property type="protein sequence ID" value="GGI18230.1"/>
    <property type="molecule type" value="Genomic_DNA"/>
</dbReference>
<dbReference type="Proteomes" id="UP000626244">
    <property type="component" value="Unassembled WGS sequence"/>
</dbReference>
<name>A0A8J3F0S8_9BACI</name>
<evidence type="ECO:0008006" key="3">
    <source>
        <dbReference type="Google" id="ProtNLM"/>
    </source>
</evidence>
<dbReference type="RefSeq" id="WP_088003887.1">
    <property type="nucleotide sequence ID" value="NZ_BMHB01000006.1"/>
</dbReference>
<dbReference type="PANTHER" id="PTHR37804">
    <property type="entry name" value="CDAA REGULATORY PROTEIN CDAR"/>
    <property type="match status" value="1"/>
</dbReference>
<dbReference type="InterPro" id="IPR012505">
    <property type="entry name" value="YbbR"/>
</dbReference>